<organism evidence="7 8">
    <name type="scientific">Puniceicoccus vermicola</name>
    <dbReference type="NCBI Taxonomy" id="388746"/>
    <lineage>
        <taxon>Bacteria</taxon>
        <taxon>Pseudomonadati</taxon>
        <taxon>Verrucomicrobiota</taxon>
        <taxon>Opitutia</taxon>
        <taxon>Puniceicoccales</taxon>
        <taxon>Puniceicoccaceae</taxon>
        <taxon>Puniceicoccus</taxon>
    </lineage>
</organism>
<keyword evidence="2" id="KW-0545">Nucleotide biosynthesis</keyword>
<dbReference type="PROSITE" id="PS00113">
    <property type="entry name" value="ADENYLATE_KINASE"/>
    <property type="match status" value="1"/>
</dbReference>
<evidence type="ECO:0000256" key="6">
    <source>
        <dbReference type="RuleBase" id="RU003331"/>
    </source>
</evidence>
<comment type="caution">
    <text evidence="7">The sequence shown here is derived from an EMBL/GenBank/DDBJ whole genome shotgun (WGS) entry which is preliminary data.</text>
</comment>
<name>A0A7X1B460_9BACT</name>
<evidence type="ECO:0000313" key="8">
    <source>
        <dbReference type="Proteomes" id="UP000525652"/>
    </source>
</evidence>
<dbReference type="EMBL" id="JACHVA010000139">
    <property type="protein sequence ID" value="MBC2604183.1"/>
    <property type="molecule type" value="Genomic_DNA"/>
</dbReference>
<dbReference type="GO" id="GO:0004017">
    <property type="term" value="F:AMP kinase activity"/>
    <property type="evidence" value="ECO:0007669"/>
    <property type="project" value="UniProtKB-EC"/>
</dbReference>
<proteinExistence type="inferred from homology"/>
<keyword evidence="6" id="KW-0067">ATP-binding</keyword>
<evidence type="ECO:0000256" key="1">
    <source>
        <dbReference type="ARBA" id="ARBA00022679"/>
    </source>
</evidence>
<comment type="subunit">
    <text evidence="6">Monomer.</text>
</comment>
<dbReference type="Proteomes" id="UP000525652">
    <property type="component" value="Unassembled WGS sequence"/>
</dbReference>
<comment type="similarity">
    <text evidence="5">Belongs to the adenylate kinase family.</text>
</comment>
<dbReference type="PANTHER" id="PTHR23359">
    <property type="entry name" value="NUCLEOTIDE KINASE"/>
    <property type="match status" value="1"/>
</dbReference>
<evidence type="ECO:0000256" key="4">
    <source>
        <dbReference type="ARBA" id="ARBA00022777"/>
    </source>
</evidence>
<dbReference type="InterPro" id="IPR027417">
    <property type="entry name" value="P-loop_NTPase"/>
</dbReference>
<keyword evidence="3 6" id="KW-0547">Nucleotide-binding</keyword>
<comment type="catalytic activity">
    <reaction evidence="6">
        <text>AMP + ATP = 2 ADP</text>
        <dbReference type="Rhea" id="RHEA:12973"/>
        <dbReference type="ChEBI" id="CHEBI:30616"/>
        <dbReference type="ChEBI" id="CHEBI:456215"/>
        <dbReference type="ChEBI" id="CHEBI:456216"/>
        <dbReference type="EC" id="2.7.4.3"/>
    </reaction>
</comment>
<dbReference type="InterPro" id="IPR000850">
    <property type="entry name" value="Adenylat/UMP-CMP_kin"/>
</dbReference>
<dbReference type="RefSeq" id="WP_185694794.1">
    <property type="nucleotide sequence ID" value="NZ_JACHVA010000139.1"/>
</dbReference>
<dbReference type="SUPFAM" id="SSF52540">
    <property type="entry name" value="P-loop containing nucleoside triphosphate hydrolases"/>
    <property type="match status" value="1"/>
</dbReference>
<dbReference type="GO" id="GO:0005737">
    <property type="term" value="C:cytoplasm"/>
    <property type="evidence" value="ECO:0007669"/>
    <property type="project" value="UniProtKB-SubCell"/>
</dbReference>
<sequence length="399" mass="45881">MSPPNSSASPQVQDLEVKDPQIIFERVWSQLEDDIGQENLIFPKEIFWLNGSPGAGKGTNTGFIMETRDLTADPITVSQLLKSPEARKRMDAGLLVGDREVTELVLRRLLDPEYQHGAIVDGFPRTKVQVECVKQLYAKLDALHQMHFEGTKSSFPKCRFHIIVLFIDEGESVKRQLNRGRQAIVHNEKVRESGVGEVREVRKTDLNEDAARGRYRTFKEITYHALRELQEVFHYHYIDAQGSLKEVQDRIIEELHYQSSLELDEGTYRRVGSLPIASSMAIHARQELVDRLDSYEEGQNELFAKVVEDIEKYFLPIIKRHAISGMALINTENEMYRNDMAIAMLIDVFSERGFHAVVDIRKESVPVRFDLETGEVHLKEKRIYRVRVNFGGSDIRKGR</sequence>
<gene>
    <name evidence="7" type="ORF">H5P30_20575</name>
</gene>
<dbReference type="Gene3D" id="3.40.50.300">
    <property type="entry name" value="P-loop containing nucleotide triphosphate hydrolases"/>
    <property type="match status" value="1"/>
</dbReference>
<protein>
    <recommendedName>
        <fullName evidence="6">Adenylate kinase</fullName>
        <ecNumber evidence="6">2.7.4.3</ecNumber>
    </recommendedName>
</protein>
<keyword evidence="1 5" id="KW-0808">Transferase</keyword>
<dbReference type="Pfam" id="PF00406">
    <property type="entry name" value="ADK"/>
    <property type="match status" value="1"/>
</dbReference>
<reference evidence="7 8" key="1">
    <citation type="submission" date="2020-07" db="EMBL/GenBank/DDBJ databases">
        <authorList>
            <person name="Feng X."/>
        </authorList>
    </citation>
    <scope>NUCLEOTIDE SEQUENCE [LARGE SCALE GENOMIC DNA]</scope>
    <source>
        <strain evidence="7 8">JCM14086</strain>
    </source>
</reference>
<evidence type="ECO:0000256" key="3">
    <source>
        <dbReference type="ARBA" id="ARBA00022741"/>
    </source>
</evidence>
<keyword evidence="4 5" id="KW-0418">Kinase</keyword>
<dbReference type="EC" id="2.7.4.3" evidence="6"/>
<dbReference type="PRINTS" id="PR00094">
    <property type="entry name" value="ADENYLTKNASE"/>
</dbReference>
<dbReference type="InterPro" id="IPR033690">
    <property type="entry name" value="Adenylat_kinase_CS"/>
</dbReference>
<dbReference type="AlphaFoldDB" id="A0A7X1B460"/>
<keyword evidence="8" id="KW-1185">Reference proteome</keyword>
<evidence type="ECO:0000256" key="2">
    <source>
        <dbReference type="ARBA" id="ARBA00022727"/>
    </source>
</evidence>
<evidence type="ECO:0000256" key="5">
    <source>
        <dbReference type="RuleBase" id="RU003330"/>
    </source>
</evidence>
<evidence type="ECO:0000313" key="7">
    <source>
        <dbReference type="EMBL" id="MBC2604183.1"/>
    </source>
</evidence>
<comment type="subcellular location">
    <subcellularLocation>
        <location evidence="6">Cytoplasm</location>
    </subcellularLocation>
</comment>
<dbReference type="GO" id="GO:0005524">
    <property type="term" value="F:ATP binding"/>
    <property type="evidence" value="ECO:0007669"/>
    <property type="project" value="UniProtKB-KW"/>
</dbReference>
<accession>A0A7X1B460</accession>